<dbReference type="Proteomes" id="UP000321532">
    <property type="component" value="Unassembled WGS sequence"/>
</dbReference>
<keyword evidence="2" id="KW-1185">Reference proteome</keyword>
<name>A0A512B4P5_9BACT</name>
<dbReference type="PANTHER" id="PTHR48079:SF6">
    <property type="entry name" value="NAD(P)-BINDING DOMAIN-CONTAINING PROTEIN-RELATED"/>
    <property type="match status" value="1"/>
</dbReference>
<dbReference type="GO" id="GO:0004029">
    <property type="term" value="F:aldehyde dehydrogenase (NAD+) activity"/>
    <property type="evidence" value="ECO:0007669"/>
    <property type="project" value="TreeGrafter"/>
</dbReference>
<dbReference type="PANTHER" id="PTHR48079">
    <property type="entry name" value="PROTEIN YEEZ"/>
    <property type="match status" value="1"/>
</dbReference>
<protein>
    <submittedName>
        <fullName evidence="1">NAD(P)-dependent oxidoreductase</fullName>
    </submittedName>
</protein>
<dbReference type="GO" id="GO:0005737">
    <property type="term" value="C:cytoplasm"/>
    <property type="evidence" value="ECO:0007669"/>
    <property type="project" value="TreeGrafter"/>
</dbReference>
<organism evidence="1 2">
    <name type="scientific">Adhaeribacter aerolatus</name>
    <dbReference type="NCBI Taxonomy" id="670289"/>
    <lineage>
        <taxon>Bacteria</taxon>
        <taxon>Pseudomonadati</taxon>
        <taxon>Bacteroidota</taxon>
        <taxon>Cytophagia</taxon>
        <taxon>Cytophagales</taxon>
        <taxon>Hymenobacteraceae</taxon>
        <taxon>Adhaeribacter</taxon>
    </lineage>
</organism>
<evidence type="ECO:0000313" key="1">
    <source>
        <dbReference type="EMBL" id="GEO06930.1"/>
    </source>
</evidence>
<dbReference type="OrthoDB" id="751203at2"/>
<reference evidence="1 2" key="1">
    <citation type="submission" date="2019-07" db="EMBL/GenBank/DDBJ databases">
        <title>Whole genome shotgun sequence of Adhaeribacter aerolatus NBRC 106133.</title>
        <authorList>
            <person name="Hosoyama A."/>
            <person name="Uohara A."/>
            <person name="Ohji S."/>
            <person name="Ichikawa N."/>
        </authorList>
    </citation>
    <scope>NUCLEOTIDE SEQUENCE [LARGE SCALE GENOMIC DNA]</scope>
    <source>
        <strain evidence="1 2">NBRC 106133</strain>
    </source>
</reference>
<accession>A0A512B4P5</accession>
<sequence>MANEKKVSILGCGWLGLPVAEKLLTSGYEVNGSTTTPTKLTLLADKGIKPFLIDLAAASTLENLPTFLNSQYLMVSFPPGLRAGNGENYRQQIEILGQAIAVSPVQNILFISSTAVYPDVNRVVTEAEELETYQAHNILLQAEALLRQFSGKSTTIVRMAGLVGGARQAGRFLAGKQNIPNPEAPVNLIHLNDCIGLVTAIFKQEKWGEIYNGCADEHPTRKDFYTAAAQKLNLPLPHFAPVSPADGFKIISNQKIKKDLGYRFNYPDPMFFI</sequence>
<dbReference type="InterPro" id="IPR036291">
    <property type="entry name" value="NAD(P)-bd_dom_sf"/>
</dbReference>
<gene>
    <name evidence="1" type="ORF">AAE02nite_45940</name>
</gene>
<dbReference type="RefSeq" id="WP_146904037.1">
    <property type="nucleotide sequence ID" value="NZ_BJYS01000046.1"/>
</dbReference>
<dbReference type="SUPFAM" id="SSF51735">
    <property type="entry name" value="NAD(P)-binding Rossmann-fold domains"/>
    <property type="match status" value="1"/>
</dbReference>
<evidence type="ECO:0000313" key="2">
    <source>
        <dbReference type="Proteomes" id="UP000321532"/>
    </source>
</evidence>
<comment type="caution">
    <text evidence="1">The sequence shown here is derived from an EMBL/GenBank/DDBJ whole genome shotgun (WGS) entry which is preliminary data.</text>
</comment>
<dbReference type="InterPro" id="IPR051783">
    <property type="entry name" value="NAD(P)-dependent_oxidoreduct"/>
</dbReference>
<proteinExistence type="predicted"/>
<dbReference type="Gene3D" id="3.40.50.720">
    <property type="entry name" value="NAD(P)-binding Rossmann-like Domain"/>
    <property type="match status" value="1"/>
</dbReference>
<dbReference type="CDD" id="cd05266">
    <property type="entry name" value="SDR_a4"/>
    <property type="match status" value="1"/>
</dbReference>
<dbReference type="AlphaFoldDB" id="A0A512B4P5"/>
<dbReference type="EMBL" id="BJYS01000046">
    <property type="protein sequence ID" value="GEO06930.1"/>
    <property type="molecule type" value="Genomic_DNA"/>
</dbReference>